<dbReference type="AlphaFoldDB" id="A0A4R3YC51"/>
<evidence type="ECO:0000313" key="2">
    <source>
        <dbReference type="Proteomes" id="UP000295367"/>
    </source>
</evidence>
<reference evidence="1 2" key="1">
    <citation type="submission" date="2019-03" db="EMBL/GenBank/DDBJ databases">
        <title>Genomic Encyclopedia of Type Strains, Phase IV (KMG-IV): sequencing the most valuable type-strain genomes for metagenomic binning, comparative biology and taxonomic classification.</title>
        <authorList>
            <person name="Goeker M."/>
        </authorList>
    </citation>
    <scope>NUCLEOTIDE SEQUENCE [LARGE SCALE GENOMIC DNA]</scope>
    <source>
        <strain evidence="1 2">DSM 100309</strain>
    </source>
</reference>
<dbReference type="EMBL" id="SMCO01000002">
    <property type="protein sequence ID" value="TCV89576.1"/>
    <property type="molecule type" value="Genomic_DNA"/>
</dbReference>
<organism evidence="1 2">
    <name type="scientific">Sulfurirhabdus autotrophica</name>
    <dbReference type="NCBI Taxonomy" id="1706046"/>
    <lineage>
        <taxon>Bacteria</taxon>
        <taxon>Pseudomonadati</taxon>
        <taxon>Pseudomonadota</taxon>
        <taxon>Betaproteobacteria</taxon>
        <taxon>Nitrosomonadales</taxon>
        <taxon>Sulfuricellaceae</taxon>
        <taxon>Sulfurirhabdus</taxon>
    </lineage>
</organism>
<sequence length="70" mass="7831">MGGAGVSLHCLDWGLYQPAQLVGILGDLEVKFCDFVKHGDINKKRNRLGFAIIQRPARRHVFDNILAEIV</sequence>
<gene>
    <name evidence="1" type="ORF">EDC63_10294</name>
</gene>
<dbReference type="Proteomes" id="UP000295367">
    <property type="component" value="Unassembled WGS sequence"/>
</dbReference>
<proteinExistence type="predicted"/>
<keyword evidence="2" id="KW-1185">Reference proteome</keyword>
<comment type="caution">
    <text evidence="1">The sequence shown here is derived from an EMBL/GenBank/DDBJ whole genome shotgun (WGS) entry which is preliminary data.</text>
</comment>
<protein>
    <submittedName>
        <fullName evidence="1">Uncharacterized protein</fullName>
    </submittedName>
</protein>
<name>A0A4R3YC51_9PROT</name>
<evidence type="ECO:0000313" key="1">
    <source>
        <dbReference type="EMBL" id="TCV89576.1"/>
    </source>
</evidence>
<accession>A0A4R3YC51</accession>